<sequence length="212" mass="22870">MAKARLLYVMDPMCSWCWGFAPVAEALSRQAAADGVAFHLVAGGLRAGHGAALDPNTRGYILGHWQTVQQTTGQPFRFDDALPEGFVYDTEPACRALVAARSLDEESAWPLVRAIQRAFYAEGRDVTQAAVLAGLAEAVGLPRIEFAAAFDSGEARDATAADFAWVQDLGIAGFPTLLAERNGQLALLTNGYQPLAELSPLLGRWLERGRHE</sequence>
<dbReference type="Proteomes" id="UP000045039">
    <property type="component" value="Unassembled WGS sequence"/>
</dbReference>
<dbReference type="Gene3D" id="1.10.472.60">
    <property type="entry name" value="putative protein disulfide isomerase domain"/>
    <property type="match status" value="1"/>
</dbReference>
<proteinExistence type="predicted"/>
<dbReference type="Pfam" id="PF01323">
    <property type="entry name" value="DSBA"/>
    <property type="match status" value="1"/>
</dbReference>
<protein>
    <submittedName>
        <fullName evidence="1">DSBA-like thioredoxin domain protein</fullName>
    </submittedName>
</protein>
<dbReference type="PANTHER" id="PTHR13887:SF54">
    <property type="entry name" value="DSBA FAMILY PROTEIN"/>
    <property type="match status" value="1"/>
</dbReference>
<organism evidence="1 2">
    <name type="scientific">Pseudomonas aeruginosa</name>
    <dbReference type="NCBI Taxonomy" id="287"/>
    <lineage>
        <taxon>Bacteria</taxon>
        <taxon>Pseudomonadati</taxon>
        <taxon>Pseudomonadota</taxon>
        <taxon>Gammaproteobacteria</taxon>
        <taxon>Pseudomonadales</taxon>
        <taxon>Pseudomonadaceae</taxon>
        <taxon>Pseudomonas</taxon>
    </lineage>
</organism>
<dbReference type="AlphaFoldDB" id="A0A072ZLI6"/>
<dbReference type="SUPFAM" id="SSF52833">
    <property type="entry name" value="Thioredoxin-like"/>
    <property type="match status" value="1"/>
</dbReference>
<dbReference type="KEGG" id="paeb:NCGM1900_1867"/>
<comment type="caution">
    <text evidence="1">The sequence shown here is derived from an EMBL/GenBank/DDBJ whole genome shotgun (WGS) entry which is preliminary data.</text>
</comment>
<accession>A0A072ZLI6</accession>
<dbReference type="GO" id="GO:0016491">
    <property type="term" value="F:oxidoreductase activity"/>
    <property type="evidence" value="ECO:0007669"/>
    <property type="project" value="InterPro"/>
</dbReference>
<dbReference type="InterPro" id="IPR001853">
    <property type="entry name" value="DSBA-like_thioredoxin_dom"/>
</dbReference>
<reference evidence="2" key="1">
    <citation type="submission" date="2015-06" db="EMBL/GenBank/DDBJ databases">
        <authorList>
            <person name="Radhakrishnan Rajesh"/>
            <person name="Underwood Anthony"/>
            <person name="Al-Shahib Ali"/>
        </authorList>
    </citation>
    <scope>NUCLEOTIDE SEQUENCE [LARGE SCALE GENOMIC DNA]</scope>
    <source>
        <strain evidence="2">P19_London_7_VIM_2_05_10</strain>
    </source>
</reference>
<dbReference type="Gene3D" id="3.40.30.10">
    <property type="entry name" value="Glutaredoxin"/>
    <property type="match status" value="1"/>
</dbReference>
<dbReference type="PANTHER" id="PTHR13887">
    <property type="entry name" value="GLUTATHIONE S-TRANSFERASE KAPPA"/>
    <property type="match status" value="1"/>
</dbReference>
<name>A0A072ZLI6_PSEAI</name>
<dbReference type="InterPro" id="IPR036249">
    <property type="entry name" value="Thioredoxin-like_sf"/>
</dbReference>
<dbReference type="EMBL" id="CVVU01000246">
    <property type="protein sequence ID" value="CRP84685.1"/>
    <property type="molecule type" value="Genomic_DNA"/>
</dbReference>
<evidence type="ECO:0000313" key="1">
    <source>
        <dbReference type="EMBL" id="CRP84685.1"/>
    </source>
</evidence>
<dbReference type="CDD" id="cd03025">
    <property type="entry name" value="DsbA_FrnE_like"/>
    <property type="match status" value="1"/>
</dbReference>
<evidence type="ECO:0000313" key="2">
    <source>
        <dbReference type="Proteomes" id="UP000045039"/>
    </source>
</evidence>
<gene>
    <name evidence="1" type="ORF">PAERUG_P19_London_7_VIM_2_05_10_05753</name>
</gene>